<evidence type="ECO:0000313" key="4">
    <source>
        <dbReference type="Proteomes" id="UP000244064"/>
    </source>
</evidence>
<dbReference type="GO" id="GO:0008168">
    <property type="term" value="F:methyltransferase activity"/>
    <property type="evidence" value="ECO:0007669"/>
    <property type="project" value="UniProtKB-KW"/>
</dbReference>
<dbReference type="Pfam" id="PF13649">
    <property type="entry name" value="Methyltransf_25"/>
    <property type="match status" value="1"/>
</dbReference>
<dbReference type="GO" id="GO:0032259">
    <property type="term" value="P:methylation"/>
    <property type="evidence" value="ECO:0007669"/>
    <property type="project" value="UniProtKB-KW"/>
</dbReference>
<dbReference type="OrthoDB" id="5642573at2"/>
<dbReference type="InterPro" id="IPR041698">
    <property type="entry name" value="Methyltransf_25"/>
</dbReference>
<dbReference type="RefSeq" id="WP_108105253.1">
    <property type="nucleotide sequence ID" value="NZ_QASN01000006.1"/>
</dbReference>
<keyword evidence="1 3" id="KW-0808">Transferase</keyword>
<proteinExistence type="predicted"/>
<gene>
    <name evidence="3" type="ORF">DBO85_03415</name>
</gene>
<dbReference type="Proteomes" id="UP000244064">
    <property type="component" value="Unassembled WGS sequence"/>
</dbReference>
<evidence type="ECO:0000259" key="2">
    <source>
        <dbReference type="Pfam" id="PF13649"/>
    </source>
</evidence>
<keyword evidence="3" id="KW-0489">Methyltransferase</keyword>
<comment type="caution">
    <text evidence="3">The sequence shown here is derived from an EMBL/GenBank/DDBJ whole genome shotgun (WGS) entry which is preliminary data.</text>
</comment>
<name>A0A2T5PDD4_9PSED</name>
<organism evidence="3 4">
    <name type="scientific">Pseudomonas mangrovi</name>
    <dbReference type="NCBI Taxonomy" id="2161748"/>
    <lineage>
        <taxon>Bacteria</taxon>
        <taxon>Pseudomonadati</taxon>
        <taxon>Pseudomonadota</taxon>
        <taxon>Gammaproteobacteria</taxon>
        <taxon>Pseudomonadales</taxon>
        <taxon>Pseudomonadaceae</taxon>
        <taxon>Pseudomonas</taxon>
    </lineage>
</organism>
<evidence type="ECO:0000313" key="3">
    <source>
        <dbReference type="EMBL" id="PTU75734.1"/>
    </source>
</evidence>
<reference evidence="3 4" key="1">
    <citation type="submission" date="2018-04" db="EMBL/GenBank/DDBJ databases">
        <title>Pseudomonas sp. nov., isolated from mangrove soil.</title>
        <authorList>
            <person name="Chen C."/>
        </authorList>
    </citation>
    <scope>NUCLEOTIDE SEQUENCE [LARGE SCALE GENOMIC DNA]</scope>
    <source>
        <strain evidence="3 4">TC-11</strain>
    </source>
</reference>
<accession>A0A2T5PDD4</accession>
<evidence type="ECO:0000256" key="1">
    <source>
        <dbReference type="ARBA" id="ARBA00022679"/>
    </source>
</evidence>
<dbReference type="CDD" id="cd02440">
    <property type="entry name" value="AdoMet_MTases"/>
    <property type="match status" value="1"/>
</dbReference>
<dbReference type="Gene3D" id="3.40.50.150">
    <property type="entry name" value="Vaccinia Virus protein VP39"/>
    <property type="match status" value="1"/>
</dbReference>
<feature type="domain" description="Methyltransferase" evidence="2">
    <location>
        <begin position="63"/>
        <end position="156"/>
    </location>
</feature>
<sequence length="232" mass="25129">MYSPLISASGRGSEDATSAVMASKARFWNRVARKYASDPIADLDGYERTLLRVKEMLSTEYEVLEIGCGTGSTALRLAPATRRLVATDISEQMIAIACEKLASHPVPQLEFSLADADGALSEDNAFDIVLAFNMLHLVSSLSQTLKSLVKSLKPGGLLISKTPCLSEMNPFIPNIALPLMRVVGKAPPVLCFTAAQLKSAMEKVGLDIVSVERHGSKGRDFRIFIVARNVNF</sequence>
<dbReference type="PANTHER" id="PTHR43861">
    <property type="entry name" value="TRANS-ACONITATE 2-METHYLTRANSFERASE-RELATED"/>
    <property type="match status" value="1"/>
</dbReference>
<protein>
    <submittedName>
        <fullName evidence="3">SAM-dependent methyltransferase</fullName>
    </submittedName>
</protein>
<dbReference type="AlphaFoldDB" id="A0A2T5PDD4"/>
<dbReference type="SUPFAM" id="SSF53335">
    <property type="entry name" value="S-adenosyl-L-methionine-dependent methyltransferases"/>
    <property type="match status" value="1"/>
</dbReference>
<keyword evidence="4" id="KW-1185">Reference proteome</keyword>
<dbReference type="EMBL" id="QASN01000006">
    <property type="protein sequence ID" value="PTU75734.1"/>
    <property type="molecule type" value="Genomic_DNA"/>
</dbReference>
<dbReference type="InterPro" id="IPR029063">
    <property type="entry name" value="SAM-dependent_MTases_sf"/>
</dbReference>